<evidence type="ECO:0000313" key="2">
    <source>
        <dbReference type="Proteomes" id="UP000306319"/>
    </source>
</evidence>
<accession>A0AC61RCW5</accession>
<protein>
    <submittedName>
        <fullName evidence="1">Uncharacterized protein</fullName>
    </submittedName>
</protein>
<organism evidence="1 2">
    <name type="scientific">Lepagella muris</name>
    <dbReference type="NCBI Taxonomy" id="3032870"/>
    <lineage>
        <taxon>Bacteria</taxon>
        <taxon>Pseudomonadati</taxon>
        <taxon>Bacteroidota</taxon>
        <taxon>Bacteroidia</taxon>
        <taxon>Bacteroidales</taxon>
        <taxon>Muribaculaceae</taxon>
        <taxon>Lepagella</taxon>
    </lineage>
</organism>
<name>A0AC61RCW5_9BACT</name>
<evidence type="ECO:0000313" key="1">
    <source>
        <dbReference type="EMBL" id="TGY77304.1"/>
    </source>
</evidence>
<reference evidence="1" key="1">
    <citation type="submission" date="2019-04" db="EMBL/GenBank/DDBJ databases">
        <title>Microbes associate with the intestines of laboratory mice.</title>
        <authorList>
            <person name="Navarre W."/>
            <person name="Wong E."/>
            <person name="Huang K."/>
            <person name="Tropini C."/>
            <person name="Ng K."/>
            <person name="Yu B."/>
        </authorList>
    </citation>
    <scope>NUCLEOTIDE SEQUENCE</scope>
    <source>
        <strain evidence="1">NM04_E33</strain>
    </source>
</reference>
<sequence>MLKPKNPYYDRRIVSICVGVVAACFAVNVGMKAYAQDVKRKEAKQKEETYTRPKPTRPIRPQIPGVNRYQQDKIFLEYADSLYKVESWRDTVERQILKGNVKFRQAGMWMYCDSAYYYPELNSLDAFGNVKMEQGDTLFVYADKLYYEGNERMARLKNGPSRAKVNLINRDVTLTTDSLDYSLAMELGWYEKWGTIDDKVNTLTSLYGEYSPGTKNADFYHDVVLVNNENNFTMLTDTLHYNTGTHLARIESATEIQGQNDTIVTTRGVYDTRLGNAELLSRSIIIHRDSNNNITTLEGDSIIYDKLTRISKAYMFRDPLKHSMPMVLTDTAHKTTLIGGFGIYNDSTREALATGYPLLMEYSQSDTLFLRADTIRTYIITQMVSASRRWTASGYPEKDGQPIIKCDSSSMWLDNVFFRLLAPLVETPLKMLTAAAPKQPEKPSDPVVATDSAAVADTDLAMDSVMVADTDVAADSVDGPTPPLVPVAPIKEMSLKDAMRKESAMAMGESVSNDSVQKDSVPKYPKDFHIALAYHRARFFKQDLQGVADSMVFVESDSMMYMYRKPIVWSGERQVTGNRIDVHFNDSTADWALLPESGLMSEHVGEDFYNQLAGKKMLATFKDQTLKRLEVSGNVEAIFLPQEADSTFNRLVAAESSFLTIELDSNKMDRLKMWPEVTGTVTPLFLVKKTQQYLPQFRWWTSLRPVREWYGGRVHWSDNLGEVPDELEQYFLAPSDFGEPKSFSGTRYVLPASSLPIADDIPAIEAPDSVAGMLPGAESLEGLEKADEELEEKASEIIKTDSEMKMDASSGNDDGRDDGSKGESNHGSMNAVSKEEEE</sequence>
<gene>
    <name evidence="1" type="ORF">E5331_15325</name>
</gene>
<proteinExistence type="predicted"/>
<keyword evidence="2" id="KW-1185">Reference proteome</keyword>
<dbReference type="EMBL" id="SRYB01000027">
    <property type="protein sequence ID" value="TGY77304.1"/>
    <property type="molecule type" value="Genomic_DNA"/>
</dbReference>
<comment type="caution">
    <text evidence="1">The sequence shown here is derived from an EMBL/GenBank/DDBJ whole genome shotgun (WGS) entry which is preliminary data.</text>
</comment>
<dbReference type="Proteomes" id="UP000306319">
    <property type="component" value="Unassembled WGS sequence"/>
</dbReference>